<keyword evidence="2 6" id="KW-0689">Ribosomal protein</keyword>
<feature type="coiled-coil region" evidence="4">
    <location>
        <begin position="326"/>
        <end position="360"/>
    </location>
</feature>
<evidence type="ECO:0000313" key="6">
    <source>
        <dbReference type="EMBL" id="TFB23955.1"/>
    </source>
</evidence>
<dbReference type="GO" id="GO:0006412">
    <property type="term" value="P:translation"/>
    <property type="evidence" value="ECO:0007669"/>
    <property type="project" value="TreeGrafter"/>
</dbReference>
<dbReference type="InterPro" id="IPR050437">
    <property type="entry name" value="Ribos_protein_bS1-like"/>
</dbReference>
<dbReference type="GO" id="GO:0003735">
    <property type="term" value="F:structural constituent of ribosome"/>
    <property type="evidence" value="ECO:0007669"/>
    <property type="project" value="TreeGrafter"/>
</dbReference>
<dbReference type="OrthoDB" id="9804077at2"/>
<dbReference type="AlphaFoldDB" id="A0A4Y8IX64"/>
<accession>A0A4Y8IX64</accession>
<dbReference type="InterPro" id="IPR003029">
    <property type="entry name" value="S1_domain"/>
</dbReference>
<proteinExistence type="inferred from homology"/>
<evidence type="ECO:0000313" key="7">
    <source>
        <dbReference type="Proteomes" id="UP000297975"/>
    </source>
</evidence>
<dbReference type="Gene3D" id="2.40.50.140">
    <property type="entry name" value="Nucleic acid-binding proteins"/>
    <property type="match status" value="4"/>
</dbReference>
<dbReference type="GO" id="GO:0022627">
    <property type="term" value="C:cytosolic small ribosomal subunit"/>
    <property type="evidence" value="ECO:0007669"/>
    <property type="project" value="TreeGrafter"/>
</dbReference>
<comment type="caution">
    <text evidence="6">The sequence shown here is derived from an EMBL/GenBank/DDBJ whole genome shotgun (WGS) entry which is preliminary data.</text>
</comment>
<feature type="domain" description="S1 motif" evidence="5">
    <location>
        <begin position="16"/>
        <end position="83"/>
    </location>
</feature>
<protein>
    <submittedName>
        <fullName evidence="6">30S ribosomal protein S1</fullName>
    </submittedName>
</protein>
<feature type="domain" description="S1 motif" evidence="5">
    <location>
        <begin position="187"/>
        <end position="255"/>
    </location>
</feature>
<dbReference type="CDD" id="cd05687">
    <property type="entry name" value="S1_RPS1_repeat_ec1_hs1"/>
    <property type="match status" value="1"/>
</dbReference>
<sequence>MSERQENQVEQTLEIGQEVSGKVLKLEDKQVVVDIGEKYDGIIPISELSHLHVEHTNEVLSEGEEVQLLVIKVEDEAIILSRKQLTQKLAWDNLQENFDSDKVFEANVMDVVNGGLVMDAGLRAFMPASQVEAFYVEDFESYKGQTLQVKVIEMDEAKNRVILSHRAVVEDEQKAKRKDTLQALEVGEIVEGKVQRITNFGAFVDLGGVDGLIHISQLSHDHVEKAEDVVSEGDSIKVKVLSVDRDTERIALSLKDTQPGPWSGIDKEIETGDVVQGDVKRLVNFGAFIEVKPGVEGLVHISQISKEHIGNPHEVLEEGETVKVKVLDINEEKKRISLSIKEAQEEQDNVELQKYKKDEEDNGFQLGDLIGDRLKDLNNKS</sequence>
<dbReference type="RefSeq" id="WP_134339014.1">
    <property type="nucleotide sequence ID" value="NZ_SOPW01000003.1"/>
</dbReference>
<keyword evidence="4" id="KW-0175">Coiled coil</keyword>
<dbReference type="SUPFAM" id="SSF50249">
    <property type="entry name" value="Nucleic acid-binding proteins"/>
    <property type="match status" value="4"/>
</dbReference>
<organism evidence="6 7">
    <name type="scientific">Filobacillus milosensis</name>
    <dbReference type="NCBI Taxonomy" id="94137"/>
    <lineage>
        <taxon>Bacteria</taxon>
        <taxon>Bacillati</taxon>
        <taxon>Bacillota</taxon>
        <taxon>Bacilli</taxon>
        <taxon>Bacillales</taxon>
        <taxon>Bacillaceae</taxon>
        <taxon>Filobacillus</taxon>
    </lineage>
</organism>
<evidence type="ECO:0000259" key="5">
    <source>
        <dbReference type="PROSITE" id="PS50126"/>
    </source>
</evidence>
<dbReference type="EMBL" id="SOPW01000003">
    <property type="protein sequence ID" value="TFB23955.1"/>
    <property type="molecule type" value="Genomic_DNA"/>
</dbReference>
<dbReference type="GO" id="GO:0003729">
    <property type="term" value="F:mRNA binding"/>
    <property type="evidence" value="ECO:0007669"/>
    <property type="project" value="TreeGrafter"/>
</dbReference>
<dbReference type="PANTHER" id="PTHR10724:SF7">
    <property type="entry name" value="SMALL RIBOSOMAL SUBUNIT PROTEIN BS1C"/>
    <property type="match status" value="1"/>
</dbReference>
<name>A0A4Y8IX64_9BACI</name>
<dbReference type="InterPro" id="IPR012340">
    <property type="entry name" value="NA-bd_OB-fold"/>
</dbReference>
<dbReference type="FunFam" id="2.40.50.140:FF:000051">
    <property type="entry name" value="RNA-binding transcriptional accessory protein"/>
    <property type="match status" value="2"/>
</dbReference>
<dbReference type="CDD" id="cd05688">
    <property type="entry name" value="S1_RPS1_repeat_ec3"/>
    <property type="match status" value="1"/>
</dbReference>
<keyword evidence="7" id="KW-1185">Reference proteome</keyword>
<dbReference type="NCBIfam" id="NF005208">
    <property type="entry name" value="PRK06676.1"/>
    <property type="match status" value="1"/>
</dbReference>
<keyword evidence="3" id="KW-0687">Ribonucleoprotein</keyword>
<dbReference type="Proteomes" id="UP000297975">
    <property type="component" value="Unassembled WGS sequence"/>
</dbReference>
<dbReference type="PROSITE" id="PS50126">
    <property type="entry name" value="S1"/>
    <property type="match status" value="4"/>
</dbReference>
<dbReference type="PRINTS" id="PR00681">
    <property type="entry name" value="RIBOSOMALS1"/>
</dbReference>
<dbReference type="SMART" id="SM00316">
    <property type="entry name" value="S1"/>
    <property type="match status" value="4"/>
</dbReference>
<dbReference type="CDD" id="cd04465">
    <property type="entry name" value="S1_RPS1_repeat_ec2_hs2"/>
    <property type="match status" value="1"/>
</dbReference>
<evidence type="ECO:0000256" key="2">
    <source>
        <dbReference type="ARBA" id="ARBA00022980"/>
    </source>
</evidence>
<dbReference type="InterPro" id="IPR035104">
    <property type="entry name" value="Ribosomal_protein_S1-like"/>
</dbReference>
<feature type="domain" description="S1 motif" evidence="5">
    <location>
        <begin position="101"/>
        <end position="166"/>
    </location>
</feature>
<dbReference type="PANTHER" id="PTHR10724">
    <property type="entry name" value="30S RIBOSOMAL PROTEIN S1"/>
    <property type="match status" value="1"/>
</dbReference>
<gene>
    <name evidence="6" type="primary">rpsA</name>
    <name evidence="6" type="ORF">E3U55_03845</name>
</gene>
<feature type="domain" description="S1 motif" evidence="5">
    <location>
        <begin position="272"/>
        <end position="341"/>
    </location>
</feature>
<dbReference type="Pfam" id="PF00575">
    <property type="entry name" value="S1"/>
    <property type="match status" value="4"/>
</dbReference>
<evidence type="ECO:0000256" key="4">
    <source>
        <dbReference type="SAM" id="Coils"/>
    </source>
</evidence>
<evidence type="ECO:0000256" key="3">
    <source>
        <dbReference type="ARBA" id="ARBA00023274"/>
    </source>
</evidence>
<comment type="similarity">
    <text evidence="1">Belongs to the bacterial ribosomal protein bS1 family.</text>
</comment>
<evidence type="ECO:0000256" key="1">
    <source>
        <dbReference type="ARBA" id="ARBA00006767"/>
    </source>
</evidence>
<reference evidence="6 7" key="1">
    <citation type="submission" date="2019-03" db="EMBL/GenBank/DDBJ databases">
        <authorList>
            <person name="He R.-H."/>
        </authorList>
    </citation>
    <scope>NUCLEOTIDE SEQUENCE [LARGE SCALE GENOMIC DNA]</scope>
    <source>
        <strain evidence="7">SH 714</strain>
    </source>
</reference>